<gene>
    <name evidence="16 18" type="primary">dinB</name>
    <name evidence="18" type="ORF">GCM10025874_29350</name>
</gene>
<dbReference type="InterPro" id="IPR043128">
    <property type="entry name" value="Rev_trsase/Diguanyl_cyclase"/>
</dbReference>
<dbReference type="GO" id="GO:0005829">
    <property type="term" value="C:cytosol"/>
    <property type="evidence" value="ECO:0007669"/>
    <property type="project" value="TreeGrafter"/>
</dbReference>
<feature type="binding site" evidence="16">
    <location>
        <position position="111"/>
    </location>
    <ligand>
        <name>Mg(2+)</name>
        <dbReference type="ChEBI" id="CHEBI:18420"/>
    </ligand>
</feature>
<comment type="subunit">
    <text evidence="16">Monomer.</text>
</comment>
<dbReference type="InterPro" id="IPR050116">
    <property type="entry name" value="DNA_polymerase-Y"/>
</dbReference>
<keyword evidence="9 16" id="KW-0227">DNA damage</keyword>
<evidence type="ECO:0000256" key="12">
    <source>
        <dbReference type="ARBA" id="ARBA00023125"/>
    </source>
</evidence>
<dbReference type="Proteomes" id="UP001157160">
    <property type="component" value="Unassembled WGS sequence"/>
</dbReference>
<organism evidence="18 19">
    <name type="scientific">Arenivirga flava</name>
    <dbReference type="NCBI Taxonomy" id="1930060"/>
    <lineage>
        <taxon>Bacteria</taxon>
        <taxon>Bacillati</taxon>
        <taxon>Actinomycetota</taxon>
        <taxon>Actinomycetes</taxon>
        <taxon>Micrococcales</taxon>
        <taxon>Microbacteriaceae</taxon>
        <taxon>Arenivirga</taxon>
    </lineage>
</organism>
<dbReference type="SUPFAM" id="SSF100879">
    <property type="entry name" value="Lesion bypass DNA polymerase (Y-family), little finger domain"/>
    <property type="match status" value="1"/>
</dbReference>
<dbReference type="EMBL" id="BSUL01000001">
    <property type="protein sequence ID" value="GMA29682.1"/>
    <property type="molecule type" value="Genomic_DNA"/>
</dbReference>
<dbReference type="GO" id="GO:0009432">
    <property type="term" value="P:SOS response"/>
    <property type="evidence" value="ECO:0007669"/>
    <property type="project" value="TreeGrafter"/>
</dbReference>
<dbReference type="Gene3D" id="1.10.150.20">
    <property type="entry name" value="5' to 3' exonuclease, C-terminal subdomain"/>
    <property type="match status" value="1"/>
</dbReference>
<dbReference type="GO" id="GO:0003887">
    <property type="term" value="F:DNA-directed DNA polymerase activity"/>
    <property type="evidence" value="ECO:0007669"/>
    <property type="project" value="UniProtKB-UniRule"/>
</dbReference>
<dbReference type="GO" id="GO:0006261">
    <property type="term" value="P:DNA-templated DNA replication"/>
    <property type="evidence" value="ECO:0007669"/>
    <property type="project" value="UniProtKB-UniRule"/>
</dbReference>
<keyword evidence="6 16" id="KW-0548">Nucleotidyltransferase</keyword>
<evidence type="ECO:0000259" key="17">
    <source>
        <dbReference type="PROSITE" id="PS50173"/>
    </source>
</evidence>
<keyword evidence="8 16" id="KW-0479">Metal-binding</keyword>
<keyword evidence="11 16" id="KW-0239">DNA-directed DNA polymerase</keyword>
<keyword evidence="13 16" id="KW-0234">DNA repair</keyword>
<dbReference type="GO" id="GO:0003684">
    <property type="term" value="F:damaged DNA binding"/>
    <property type="evidence" value="ECO:0007669"/>
    <property type="project" value="InterPro"/>
</dbReference>
<keyword evidence="10 16" id="KW-0460">Magnesium</keyword>
<evidence type="ECO:0000256" key="5">
    <source>
        <dbReference type="ARBA" id="ARBA00022679"/>
    </source>
</evidence>
<comment type="subcellular location">
    <subcellularLocation>
        <location evidence="1 16">Cytoplasm</location>
    </subcellularLocation>
</comment>
<keyword evidence="7 16" id="KW-0235">DNA replication</keyword>
<dbReference type="Pfam" id="PF11799">
    <property type="entry name" value="IMS_C"/>
    <property type="match status" value="1"/>
</dbReference>
<comment type="cofactor">
    <cofactor evidence="16">
        <name>Mg(2+)</name>
        <dbReference type="ChEBI" id="CHEBI:18420"/>
    </cofactor>
    <text evidence="16">Binds 2 magnesium ions per subunit.</text>
</comment>
<keyword evidence="5 16" id="KW-0808">Transferase</keyword>
<evidence type="ECO:0000256" key="8">
    <source>
        <dbReference type="ARBA" id="ARBA00022723"/>
    </source>
</evidence>
<dbReference type="InterPro" id="IPR017961">
    <property type="entry name" value="DNA_pol_Y-fam_little_finger"/>
</dbReference>
<dbReference type="AlphaFoldDB" id="A0AA37UPA3"/>
<dbReference type="InterPro" id="IPR022880">
    <property type="entry name" value="DNApol_IV"/>
</dbReference>
<comment type="similarity">
    <text evidence="2 16">Belongs to the DNA polymerase type-Y family.</text>
</comment>
<dbReference type="FunFam" id="3.30.1490.100:FF:000004">
    <property type="entry name" value="DNA polymerase IV"/>
    <property type="match status" value="1"/>
</dbReference>
<evidence type="ECO:0000256" key="2">
    <source>
        <dbReference type="ARBA" id="ARBA00010945"/>
    </source>
</evidence>
<dbReference type="RefSeq" id="WP_284234006.1">
    <property type="nucleotide sequence ID" value="NZ_BSUL01000001.1"/>
</dbReference>
<dbReference type="Gene3D" id="3.40.1170.60">
    <property type="match status" value="1"/>
</dbReference>
<evidence type="ECO:0000256" key="6">
    <source>
        <dbReference type="ARBA" id="ARBA00022695"/>
    </source>
</evidence>
<comment type="caution">
    <text evidence="18">The sequence shown here is derived from an EMBL/GenBank/DDBJ whole genome shotgun (WGS) entry which is preliminary data.</text>
</comment>
<evidence type="ECO:0000256" key="7">
    <source>
        <dbReference type="ARBA" id="ARBA00022705"/>
    </source>
</evidence>
<protein>
    <recommendedName>
        <fullName evidence="16">DNA polymerase IV</fullName>
        <shortName evidence="16">Pol IV</shortName>
        <ecNumber evidence="16">2.7.7.7</ecNumber>
    </recommendedName>
</protein>
<dbReference type="PROSITE" id="PS50173">
    <property type="entry name" value="UMUC"/>
    <property type="match status" value="1"/>
</dbReference>
<dbReference type="EC" id="2.7.7.7" evidence="16"/>
<dbReference type="NCBIfam" id="NF002677">
    <property type="entry name" value="PRK02406.1"/>
    <property type="match status" value="1"/>
</dbReference>
<dbReference type="CDD" id="cd03586">
    <property type="entry name" value="PolY_Pol_IV_kappa"/>
    <property type="match status" value="1"/>
</dbReference>
<name>A0AA37UPA3_9MICO</name>
<feature type="active site" evidence="16">
    <location>
        <position position="112"/>
    </location>
</feature>
<comment type="catalytic activity">
    <reaction evidence="15 16">
        <text>DNA(n) + a 2'-deoxyribonucleoside 5'-triphosphate = DNA(n+1) + diphosphate</text>
        <dbReference type="Rhea" id="RHEA:22508"/>
        <dbReference type="Rhea" id="RHEA-COMP:17339"/>
        <dbReference type="Rhea" id="RHEA-COMP:17340"/>
        <dbReference type="ChEBI" id="CHEBI:33019"/>
        <dbReference type="ChEBI" id="CHEBI:61560"/>
        <dbReference type="ChEBI" id="CHEBI:173112"/>
        <dbReference type="EC" id="2.7.7.7"/>
    </reaction>
</comment>
<dbReference type="GO" id="GO:0042276">
    <property type="term" value="P:error-prone translesion synthesis"/>
    <property type="evidence" value="ECO:0007669"/>
    <property type="project" value="TreeGrafter"/>
</dbReference>
<sequence length="404" mass="44145">MTAVAPDDEGATILHVDMDAFFLSVELLDFPQFRGVPAAVAHESDRSVITSASYEARRFGVRSAMAVGTARRLCPHLVLLEPHHEKYRAASQQVMAAFHEVTPLVEPLSIDEAFLDVAGARKLIGPPAVVGALLRERVKERTGLTCSVGVAGTKFVAKVASGKAKPDGLLVVPVARTLEFLHPLPVGALWGVGKASQERLERLGLRTVGDVAATPRAALIRALGEAGGAKLHDLSRGIDPRRVQTSREEKSVGHEHTFERDETDPELLRRELLRLADRTAERLRRYGTTGRTVQLKLRYADFRTVSRSRTLADPTSVGRRIYEEAVALFDALYRPGDAIRLLGVRMEGLGESAGLGLWEPDEEWRDAERAVDRVSARFGLGSVRPASLLGKGPRKTGDTRSIEH</sequence>
<dbReference type="Gene3D" id="3.30.70.270">
    <property type="match status" value="1"/>
</dbReference>
<proteinExistence type="inferred from homology"/>
<evidence type="ECO:0000256" key="16">
    <source>
        <dbReference type="HAMAP-Rule" id="MF_01113"/>
    </source>
</evidence>
<dbReference type="HAMAP" id="MF_01113">
    <property type="entry name" value="DNApol_IV"/>
    <property type="match status" value="1"/>
</dbReference>
<dbReference type="SUPFAM" id="SSF56672">
    <property type="entry name" value="DNA/RNA polymerases"/>
    <property type="match status" value="1"/>
</dbReference>
<feature type="binding site" evidence="16">
    <location>
        <position position="17"/>
    </location>
    <ligand>
        <name>Mg(2+)</name>
        <dbReference type="ChEBI" id="CHEBI:18420"/>
    </ligand>
</feature>
<dbReference type="InterPro" id="IPR001126">
    <property type="entry name" value="UmuC"/>
</dbReference>
<evidence type="ECO:0000256" key="14">
    <source>
        <dbReference type="ARBA" id="ARBA00025589"/>
    </source>
</evidence>
<comment type="function">
    <text evidence="14 16">Poorly processive, error-prone DNA polymerase involved in untargeted mutagenesis. Copies undamaged DNA at stalled replication forks, which arise in vivo from mismatched or misaligned primer ends. These misaligned primers can be extended by PolIV. Exhibits no 3'-5' exonuclease (proofreading) activity. May be involved in translesional synthesis, in conjunction with the beta clamp from PolIII.</text>
</comment>
<dbReference type="GO" id="GO:0000287">
    <property type="term" value="F:magnesium ion binding"/>
    <property type="evidence" value="ECO:0007669"/>
    <property type="project" value="UniProtKB-UniRule"/>
</dbReference>
<keyword evidence="4 16" id="KW-0963">Cytoplasm</keyword>
<feature type="site" description="Substrate discrimination" evidence="16">
    <location>
        <position position="22"/>
    </location>
</feature>
<evidence type="ECO:0000256" key="3">
    <source>
        <dbReference type="ARBA" id="ARBA00022457"/>
    </source>
</evidence>
<reference evidence="18 19" key="1">
    <citation type="journal article" date="2014" name="Int. J. Syst. Evol. Microbiol.">
        <title>Complete genome sequence of Corynebacterium casei LMG S-19264T (=DSM 44701T), isolated from a smear-ripened cheese.</title>
        <authorList>
            <consortium name="US DOE Joint Genome Institute (JGI-PGF)"/>
            <person name="Walter F."/>
            <person name="Albersmeier A."/>
            <person name="Kalinowski J."/>
            <person name="Ruckert C."/>
        </authorList>
    </citation>
    <scope>NUCLEOTIDE SEQUENCE [LARGE SCALE GENOMIC DNA]</scope>
    <source>
        <strain evidence="18 19">NBRC 112289</strain>
    </source>
</reference>
<dbReference type="PANTHER" id="PTHR11076">
    <property type="entry name" value="DNA REPAIR POLYMERASE UMUC / TRANSFERASE FAMILY MEMBER"/>
    <property type="match status" value="1"/>
</dbReference>
<evidence type="ECO:0000313" key="19">
    <source>
        <dbReference type="Proteomes" id="UP001157160"/>
    </source>
</evidence>
<accession>A0AA37UPA3</accession>
<dbReference type="Gene3D" id="3.30.1490.100">
    <property type="entry name" value="DNA polymerase, Y-family, little finger domain"/>
    <property type="match status" value="1"/>
</dbReference>
<evidence type="ECO:0000256" key="11">
    <source>
        <dbReference type="ARBA" id="ARBA00022932"/>
    </source>
</evidence>
<evidence type="ECO:0000256" key="13">
    <source>
        <dbReference type="ARBA" id="ARBA00023204"/>
    </source>
</evidence>
<dbReference type="Pfam" id="PF00817">
    <property type="entry name" value="IMS"/>
    <property type="match status" value="1"/>
</dbReference>
<evidence type="ECO:0000313" key="18">
    <source>
        <dbReference type="EMBL" id="GMA29682.1"/>
    </source>
</evidence>
<keyword evidence="3 16" id="KW-0515">Mutator protein</keyword>
<evidence type="ECO:0000256" key="4">
    <source>
        <dbReference type="ARBA" id="ARBA00022490"/>
    </source>
</evidence>
<dbReference type="Pfam" id="PF21999">
    <property type="entry name" value="IMS_HHH_1"/>
    <property type="match status" value="1"/>
</dbReference>
<dbReference type="PANTHER" id="PTHR11076:SF33">
    <property type="entry name" value="DNA POLYMERASE KAPPA"/>
    <property type="match status" value="1"/>
</dbReference>
<evidence type="ECO:0000256" key="9">
    <source>
        <dbReference type="ARBA" id="ARBA00022763"/>
    </source>
</evidence>
<evidence type="ECO:0000256" key="1">
    <source>
        <dbReference type="ARBA" id="ARBA00004496"/>
    </source>
</evidence>
<evidence type="ECO:0000256" key="15">
    <source>
        <dbReference type="ARBA" id="ARBA00049244"/>
    </source>
</evidence>
<dbReference type="InterPro" id="IPR043502">
    <property type="entry name" value="DNA/RNA_pol_sf"/>
</dbReference>
<dbReference type="NCBIfam" id="NF003015">
    <property type="entry name" value="PRK03858.1"/>
    <property type="match status" value="1"/>
</dbReference>
<dbReference type="InterPro" id="IPR036775">
    <property type="entry name" value="DNA_pol_Y-fam_lit_finger_sf"/>
</dbReference>
<evidence type="ECO:0000256" key="10">
    <source>
        <dbReference type="ARBA" id="ARBA00022842"/>
    </source>
</evidence>
<dbReference type="GO" id="GO:0006281">
    <property type="term" value="P:DNA repair"/>
    <property type="evidence" value="ECO:0007669"/>
    <property type="project" value="UniProtKB-UniRule"/>
</dbReference>
<keyword evidence="12 16" id="KW-0238">DNA-binding</keyword>
<keyword evidence="19" id="KW-1185">Reference proteome</keyword>
<feature type="domain" description="UmuC" evidence="17">
    <location>
        <begin position="13"/>
        <end position="193"/>
    </location>
</feature>
<dbReference type="InterPro" id="IPR053848">
    <property type="entry name" value="IMS_HHH_1"/>
</dbReference>